<dbReference type="SUPFAM" id="SSF55031">
    <property type="entry name" value="Bacterial exopeptidase dimerisation domain"/>
    <property type="match status" value="1"/>
</dbReference>
<dbReference type="InterPro" id="IPR002933">
    <property type="entry name" value="Peptidase_M20"/>
</dbReference>
<feature type="binding site" evidence="2">
    <location>
        <position position="161"/>
    </location>
    <ligand>
        <name>Mn(2+)</name>
        <dbReference type="ChEBI" id="CHEBI:29035"/>
        <label>2</label>
    </ligand>
</feature>
<dbReference type="EMBL" id="FZON01000048">
    <property type="protein sequence ID" value="SNT00090.1"/>
    <property type="molecule type" value="Genomic_DNA"/>
</dbReference>
<dbReference type="RefSeq" id="WP_089279527.1">
    <property type="nucleotide sequence ID" value="NZ_FZON01000048.1"/>
</dbReference>
<dbReference type="Pfam" id="PF07687">
    <property type="entry name" value="M20_dimer"/>
    <property type="match status" value="1"/>
</dbReference>
<protein>
    <submittedName>
        <fullName evidence="4">Amidohydrolase</fullName>
    </submittedName>
</protein>
<feature type="binding site" evidence="2">
    <location>
        <position position="101"/>
    </location>
    <ligand>
        <name>Mn(2+)</name>
        <dbReference type="ChEBI" id="CHEBI:29035"/>
        <label>2</label>
    </ligand>
</feature>
<gene>
    <name evidence="4" type="ORF">SAMN04488078_104820</name>
</gene>
<dbReference type="GO" id="GO:0016787">
    <property type="term" value="F:hydrolase activity"/>
    <property type="evidence" value="ECO:0007669"/>
    <property type="project" value="UniProtKB-KW"/>
</dbReference>
<keyword evidence="2" id="KW-0464">Manganese</keyword>
<dbReference type="Pfam" id="PF01546">
    <property type="entry name" value="Peptidase_M20"/>
    <property type="match status" value="1"/>
</dbReference>
<feature type="binding site" evidence="2">
    <location>
        <position position="353"/>
    </location>
    <ligand>
        <name>Mn(2+)</name>
        <dbReference type="ChEBI" id="CHEBI:29035"/>
        <label>2</label>
    </ligand>
</feature>
<dbReference type="InterPro" id="IPR017439">
    <property type="entry name" value="Amidohydrolase"/>
</dbReference>
<dbReference type="AlphaFoldDB" id="A0A239J2Q7"/>
<dbReference type="Gene3D" id="3.30.70.360">
    <property type="match status" value="1"/>
</dbReference>
<keyword evidence="2" id="KW-0479">Metal-binding</keyword>
<dbReference type="NCBIfam" id="TIGR01891">
    <property type="entry name" value="amidohydrolases"/>
    <property type="match status" value="1"/>
</dbReference>
<sequence>MGIADELDGEMLGKARALRHDLHRLPELSGLEGETSARITTEMTALGARQVVTGLGGTGVAAVFGEGEGALLVRAELDALPILETGRPAHRSQRDGVAHLCGHDGHMAILHAVAQALAAAPPAARVILLFQPAEEIGAGARAVLDDPRFADLGASMAVSLHNLPGMPRGAVALRTGPVNCASRGLRVRLTGRTAHASEPEKGVSPGVALAGLIPALGALARDLPTDDPGFRLATVTHARLGVPAFGVAPGEAEIYVTLRTLLDDAMAALEAEARALVAEIAQGFEVEITVHEAFGHCVNHPVAAALLERAVQDMPRHEAALPMRASEDFGLFGRAMPSAMVFLGAGEACPALHAPDYDFPDSLIEVGARLFLRAIAEFGRP</sequence>
<dbReference type="PANTHER" id="PTHR11014">
    <property type="entry name" value="PEPTIDASE M20 FAMILY MEMBER"/>
    <property type="match status" value="1"/>
</dbReference>
<evidence type="ECO:0000313" key="5">
    <source>
        <dbReference type="Proteomes" id="UP000198440"/>
    </source>
</evidence>
<proteinExistence type="predicted"/>
<dbReference type="InterPro" id="IPR011650">
    <property type="entry name" value="Peptidase_M20_dimer"/>
</dbReference>
<dbReference type="PIRSF" id="PIRSF005962">
    <property type="entry name" value="Pept_M20D_amidohydro"/>
    <property type="match status" value="1"/>
</dbReference>
<dbReference type="GO" id="GO:0046872">
    <property type="term" value="F:metal ion binding"/>
    <property type="evidence" value="ECO:0007669"/>
    <property type="project" value="UniProtKB-KW"/>
</dbReference>
<evidence type="ECO:0000313" key="4">
    <source>
        <dbReference type="EMBL" id="SNT00090.1"/>
    </source>
</evidence>
<feature type="binding site" evidence="2">
    <location>
        <position position="135"/>
    </location>
    <ligand>
        <name>Mn(2+)</name>
        <dbReference type="ChEBI" id="CHEBI:29035"/>
        <label>2</label>
    </ligand>
</feature>
<dbReference type="InterPro" id="IPR036264">
    <property type="entry name" value="Bact_exopeptidase_dim_dom"/>
</dbReference>
<comment type="cofactor">
    <cofactor evidence="2">
        <name>Mn(2+)</name>
        <dbReference type="ChEBI" id="CHEBI:29035"/>
    </cofactor>
    <text evidence="2">The Mn(2+) ion enhances activity.</text>
</comment>
<dbReference type="OrthoDB" id="9777385at2"/>
<accession>A0A239J2Q7</accession>
<reference evidence="4 5" key="1">
    <citation type="submission" date="2017-06" db="EMBL/GenBank/DDBJ databases">
        <authorList>
            <person name="Kim H.J."/>
            <person name="Triplett B.A."/>
        </authorList>
    </citation>
    <scope>NUCLEOTIDE SEQUENCE [LARGE SCALE GENOMIC DNA]</scope>
    <source>
        <strain evidence="4 5">DSM 11445</strain>
    </source>
</reference>
<feature type="domain" description="Peptidase M20 dimerisation" evidence="3">
    <location>
        <begin position="183"/>
        <end position="281"/>
    </location>
</feature>
<dbReference type="Gene3D" id="3.40.630.10">
    <property type="entry name" value="Zn peptidases"/>
    <property type="match status" value="1"/>
</dbReference>
<evidence type="ECO:0000259" key="3">
    <source>
        <dbReference type="Pfam" id="PF07687"/>
    </source>
</evidence>
<dbReference type="SUPFAM" id="SSF53187">
    <property type="entry name" value="Zn-dependent exopeptidases"/>
    <property type="match status" value="1"/>
</dbReference>
<keyword evidence="1 4" id="KW-0378">Hydrolase</keyword>
<feature type="binding site" evidence="2">
    <location>
        <position position="103"/>
    </location>
    <ligand>
        <name>Mn(2+)</name>
        <dbReference type="ChEBI" id="CHEBI:29035"/>
        <label>2</label>
    </ligand>
</feature>
<dbReference type="Proteomes" id="UP000198440">
    <property type="component" value="Unassembled WGS sequence"/>
</dbReference>
<evidence type="ECO:0000256" key="1">
    <source>
        <dbReference type="ARBA" id="ARBA00022801"/>
    </source>
</evidence>
<organism evidence="4 5">
    <name type="scientific">Antarctobacter heliothermus</name>
    <dbReference type="NCBI Taxonomy" id="74033"/>
    <lineage>
        <taxon>Bacteria</taxon>
        <taxon>Pseudomonadati</taxon>
        <taxon>Pseudomonadota</taxon>
        <taxon>Alphaproteobacteria</taxon>
        <taxon>Rhodobacterales</taxon>
        <taxon>Roseobacteraceae</taxon>
        <taxon>Antarctobacter</taxon>
    </lineage>
</organism>
<name>A0A239J2Q7_9RHOB</name>
<dbReference type="PANTHER" id="PTHR11014:SF169">
    <property type="entry name" value="CLAN MH, FAMILY M20, PEPTIDASE T-LIKE METALLOPEPTIDASE"/>
    <property type="match status" value="1"/>
</dbReference>
<evidence type="ECO:0000256" key="2">
    <source>
        <dbReference type="PIRSR" id="PIRSR005962-1"/>
    </source>
</evidence>